<dbReference type="AlphaFoldDB" id="A0A7J0GK77"/>
<evidence type="ECO:0000313" key="2">
    <source>
        <dbReference type="Proteomes" id="UP000585474"/>
    </source>
</evidence>
<dbReference type="PANTHER" id="PTHR47270">
    <property type="entry name" value="PROTEIN MLP1-LIKE"/>
    <property type="match status" value="1"/>
</dbReference>
<name>A0A7J0GK77_9ERIC</name>
<proteinExistence type="predicted"/>
<dbReference type="PANTHER" id="PTHR47270:SF3">
    <property type="entry name" value="HYPOTETICAL PROTEIN"/>
    <property type="match status" value="1"/>
</dbReference>
<keyword evidence="2" id="KW-1185">Reference proteome</keyword>
<evidence type="ECO:0000313" key="1">
    <source>
        <dbReference type="EMBL" id="GFZ11148.1"/>
    </source>
</evidence>
<comment type="caution">
    <text evidence="1">The sequence shown here is derived from an EMBL/GenBank/DDBJ whole genome shotgun (WGS) entry which is preliminary data.</text>
</comment>
<dbReference type="EMBL" id="BJWL01000022">
    <property type="protein sequence ID" value="GFZ11148.1"/>
    <property type="molecule type" value="Genomic_DNA"/>
</dbReference>
<protein>
    <submittedName>
        <fullName evidence="1">Uncharacterized protein</fullName>
    </submittedName>
</protein>
<dbReference type="OrthoDB" id="1744372at2759"/>
<gene>
    <name evidence="1" type="ORF">Acr_22g0005460</name>
</gene>
<accession>A0A7J0GK77</accession>
<sequence length="155" mass="17578">MEILYFDNFVSYGDDAPPKHALLGTNWTLLSEKPIGRSDSNNKFEVTNQAIGKEENEQKAALLETELREIRERYFQISLKYAEVEAQREQLVMKLKAVNSGKRRKVVGNTKDPVDGKLVPNWEGPYKITKLTGKGAYHLEDLEGKQVPRLGTPTT</sequence>
<organism evidence="1 2">
    <name type="scientific">Actinidia rufa</name>
    <dbReference type="NCBI Taxonomy" id="165716"/>
    <lineage>
        <taxon>Eukaryota</taxon>
        <taxon>Viridiplantae</taxon>
        <taxon>Streptophyta</taxon>
        <taxon>Embryophyta</taxon>
        <taxon>Tracheophyta</taxon>
        <taxon>Spermatophyta</taxon>
        <taxon>Magnoliopsida</taxon>
        <taxon>eudicotyledons</taxon>
        <taxon>Gunneridae</taxon>
        <taxon>Pentapetalae</taxon>
        <taxon>asterids</taxon>
        <taxon>Ericales</taxon>
        <taxon>Actinidiaceae</taxon>
        <taxon>Actinidia</taxon>
    </lineage>
</organism>
<dbReference type="Proteomes" id="UP000585474">
    <property type="component" value="Unassembled WGS sequence"/>
</dbReference>
<reference evidence="1 2" key="1">
    <citation type="submission" date="2019-07" db="EMBL/GenBank/DDBJ databases">
        <title>De Novo Assembly of kiwifruit Actinidia rufa.</title>
        <authorList>
            <person name="Sugita-Konishi S."/>
            <person name="Sato K."/>
            <person name="Mori E."/>
            <person name="Abe Y."/>
            <person name="Kisaki G."/>
            <person name="Hamano K."/>
            <person name="Suezawa K."/>
            <person name="Otani M."/>
            <person name="Fukuda T."/>
            <person name="Manabe T."/>
            <person name="Gomi K."/>
            <person name="Tabuchi M."/>
            <person name="Akimitsu K."/>
            <person name="Kataoka I."/>
        </authorList>
    </citation>
    <scope>NUCLEOTIDE SEQUENCE [LARGE SCALE GENOMIC DNA]</scope>
    <source>
        <strain evidence="2">cv. Fuchu</strain>
    </source>
</reference>